<dbReference type="EMBL" id="JABXXO010000006">
    <property type="protein sequence ID" value="KAF7776446.1"/>
    <property type="molecule type" value="Genomic_DNA"/>
</dbReference>
<sequence length="328" mass="36892">MEFASLDLPTLFNPSTCVRKGLCPVTVPLTGTKHELYFEQHGRGEKYKIILIMGLNSSSFGWVKQVEWFGSGKAFQDEEGEGEKSTVLIFDNRGVGNSGYPSGPYSTSTMAEDVICLLDHVGWTEEKGVHVVGISLGGMIAQELAWRIPERIGSLVLAVTTPGGWFWNNIPPWKGAMSLTKIMMTPDPLMMAPIVADMLYTQDWLKERDIDEPNKTNRQVQQEAYLRRVAITKKQRWIGHVSQMVAGLTHHVSAERLREIGEGVGRVAIVVGDEDHLVWREGSRRLKEGMGKVVLEEWRNTGHGIHVQRWREFNQLVERTIRTGARGV</sequence>
<proteinExistence type="predicted"/>
<dbReference type="SUPFAM" id="SSF53474">
    <property type="entry name" value="alpha/beta-Hydrolases"/>
    <property type="match status" value="1"/>
</dbReference>
<comment type="caution">
    <text evidence="2">The sequence shown here is derived from an EMBL/GenBank/DDBJ whole genome shotgun (WGS) entry which is preliminary data.</text>
</comment>
<dbReference type="Pfam" id="PF12697">
    <property type="entry name" value="Abhydrolase_6"/>
    <property type="match status" value="1"/>
</dbReference>
<organism evidence="2 3">
    <name type="scientific">Agaricus bisporus var. burnettii</name>
    <dbReference type="NCBI Taxonomy" id="192524"/>
    <lineage>
        <taxon>Eukaryota</taxon>
        <taxon>Fungi</taxon>
        <taxon>Dikarya</taxon>
        <taxon>Basidiomycota</taxon>
        <taxon>Agaricomycotina</taxon>
        <taxon>Agaricomycetes</taxon>
        <taxon>Agaricomycetidae</taxon>
        <taxon>Agaricales</taxon>
        <taxon>Agaricineae</taxon>
        <taxon>Agaricaceae</taxon>
        <taxon>Agaricus</taxon>
    </lineage>
</organism>
<dbReference type="Gene3D" id="3.40.50.1820">
    <property type="entry name" value="alpha/beta hydrolase"/>
    <property type="match status" value="1"/>
</dbReference>
<dbReference type="PANTHER" id="PTHR43433">
    <property type="entry name" value="HYDROLASE, ALPHA/BETA FOLD FAMILY PROTEIN"/>
    <property type="match status" value="1"/>
</dbReference>
<accession>A0A8H7KHP0</accession>
<dbReference type="Proteomes" id="UP000629468">
    <property type="component" value="Unassembled WGS sequence"/>
</dbReference>
<evidence type="ECO:0000313" key="2">
    <source>
        <dbReference type="EMBL" id="KAF7776446.1"/>
    </source>
</evidence>
<dbReference type="InterPro" id="IPR000073">
    <property type="entry name" value="AB_hydrolase_1"/>
</dbReference>
<dbReference type="PANTHER" id="PTHR43433:SF5">
    <property type="entry name" value="AB HYDROLASE-1 DOMAIN-CONTAINING PROTEIN"/>
    <property type="match status" value="1"/>
</dbReference>
<dbReference type="PRINTS" id="PR00111">
    <property type="entry name" value="ABHYDROLASE"/>
</dbReference>
<evidence type="ECO:0000313" key="3">
    <source>
        <dbReference type="Proteomes" id="UP000629468"/>
    </source>
</evidence>
<feature type="domain" description="AB hydrolase-1" evidence="1">
    <location>
        <begin position="74"/>
        <end position="315"/>
    </location>
</feature>
<reference evidence="2 3" key="1">
    <citation type="journal article" name="Sci. Rep.">
        <title>Telomere-to-telomere assembled and centromere annotated genomes of the two main subspecies of the button mushroom Agaricus bisporus reveal especially polymorphic chromosome ends.</title>
        <authorList>
            <person name="Sonnenberg A.S.M."/>
            <person name="Sedaghat-Telgerd N."/>
            <person name="Lavrijssen B."/>
            <person name="Ohm R.A."/>
            <person name="Hendrickx P.M."/>
            <person name="Scholtmeijer K."/>
            <person name="Baars J.J.P."/>
            <person name="van Peer A."/>
        </authorList>
    </citation>
    <scope>NUCLEOTIDE SEQUENCE [LARGE SCALE GENOMIC DNA]</scope>
    <source>
        <strain evidence="2 3">H119_p4</strain>
    </source>
</reference>
<dbReference type="AlphaFoldDB" id="A0A8H7KHP0"/>
<protein>
    <recommendedName>
        <fullName evidence="1">AB hydrolase-1 domain-containing protein</fullName>
    </recommendedName>
</protein>
<evidence type="ECO:0000259" key="1">
    <source>
        <dbReference type="Pfam" id="PF12697"/>
    </source>
</evidence>
<name>A0A8H7KHP0_AGABI</name>
<gene>
    <name evidence="2" type="ORF">Agabi119p4_4839</name>
</gene>
<dbReference type="InterPro" id="IPR029058">
    <property type="entry name" value="AB_hydrolase_fold"/>
</dbReference>
<dbReference type="InterPro" id="IPR050471">
    <property type="entry name" value="AB_hydrolase"/>
</dbReference>